<name>A0A6J5QBP9_9CAUD</name>
<feature type="binding site" evidence="3">
    <location>
        <position position="106"/>
    </location>
    <ligand>
        <name>Zn(2+)</name>
        <dbReference type="ChEBI" id="CHEBI:29105"/>
        <note>catalytic</note>
    </ligand>
</feature>
<feature type="active site" description="Proton donor" evidence="2">
    <location>
        <position position="79"/>
    </location>
</feature>
<dbReference type="GO" id="GO:0008270">
    <property type="term" value="F:zinc ion binding"/>
    <property type="evidence" value="ECO:0007669"/>
    <property type="project" value="InterPro"/>
</dbReference>
<protein>
    <submittedName>
        <fullName evidence="5">ComEB Deoxycytidylate deaminase</fullName>
    </submittedName>
</protein>
<feature type="binding site" evidence="3">
    <location>
        <position position="109"/>
    </location>
    <ligand>
        <name>Zn(2+)</name>
        <dbReference type="ChEBI" id="CHEBI:29105"/>
        <note>catalytic</note>
    </ligand>
</feature>
<dbReference type="GO" id="GO:0006220">
    <property type="term" value="P:pyrimidine nucleotide metabolic process"/>
    <property type="evidence" value="ECO:0007669"/>
    <property type="project" value="InterPro"/>
</dbReference>
<gene>
    <name evidence="5" type="ORF">UFOVP1071_157</name>
</gene>
<feature type="binding site" evidence="3">
    <location>
        <position position="77"/>
    </location>
    <ligand>
        <name>Zn(2+)</name>
        <dbReference type="ChEBI" id="CHEBI:29105"/>
        <note>catalytic</note>
    </ligand>
</feature>
<keyword evidence="3" id="KW-0479">Metal-binding</keyword>
<dbReference type="InterPro" id="IPR015517">
    <property type="entry name" value="dCMP_deaminase-rel"/>
</dbReference>
<dbReference type="InterPro" id="IPR016193">
    <property type="entry name" value="Cytidine_deaminase-like"/>
</dbReference>
<dbReference type="PANTHER" id="PTHR11086:SF18">
    <property type="entry name" value="DEOXYCYTIDYLATE DEAMINASE"/>
    <property type="match status" value="1"/>
</dbReference>
<dbReference type="EMBL" id="LR797022">
    <property type="protein sequence ID" value="CAB4182140.1"/>
    <property type="molecule type" value="Genomic_DNA"/>
</dbReference>
<proteinExistence type="predicted"/>
<organism evidence="5">
    <name type="scientific">uncultured Caudovirales phage</name>
    <dbReference type="NCBI Taxonomy" id="2100421"/>
    <lineage>
        <taxon>Viruses</taxon>
        <taxon>Duplodnaviria</taxon>
        <taxon>Heunggongvirae</taxon>
        <taxon>Uroviricota</taxon>
        <taxon>Caudoviricetes</taxon>
        <taxon>Peduoviridae</taxon>
        <taxon>Maltschvirus</taxon>
        <taxon>Maltschvirus maltsch</taxon>
    </lineage>
</organism>
<evidence type="ECO:0000256" key="1">
    <source>
        <dbReference type="ARBA" id="ARBA00022801"/>
    </source>
</evidence>
<dbReference type="PANTHER" id="PTHR11086">
    <property type="entry name" value="DEOXYCYTIDYLATE DEAMINASE-RELATED"/>
    <property type="match status" value="1"/>
</dbReference>
<feature type="domain" description="CMP/dCMP-type deaminase" evidence="4">
    <location>
        <begin position="12"/>
        <end position="144"/>
    </location>
</feature>
<dbReference type="PIRSF" id="PIRSF006019">
    <property type="entry name" value="dCMP_deaminase"/>
    <property type="match status" value="1"/>
</dbReference>
<sequence>MSTNDTSTSSVSWVKKYIELAKHISQWSKDPNSKIGAVAVGGKGQILSQGYNGFPRGIDDSENRLIHRDIKYRYVVHAEQNCIYNATLNGVSLNDSDLYVYGLPICSECAKGVIQVGVKRVFMCYPEEISIKWRDSMAQSIEMFNESGVEWYLYPESSSSE</sequence>
<reference evidence="5" key="1">
    <citation type="submission" date="2020-05" db="EMBL/GenBank/DDBJ databases">
        <authorList>
            <person name="Chiriac C."/>
            <person name="Salcher M."/>
            <person name="Ghai R."/>
            <person name="Kavagutti S V."/>
        </authorList>
    </citation>
    <scope>NUCLEOTIDE SEQUENCE</scope>
</reference>
<accession>A0A6J5QBP9</accession>
<dbReference type="Gene3D" id="3.40.140.10">
    <property type="entry name" value="Cytidine Deaminase, domain 2"/>
    <property type="match status" value="1"/>
</dbReference>
<comment type="cofactor">
    <cofactor evidence="3">
        <name>Zn(2+)</name>
        <dbReference type="ChEBI" id="CHEBI:29105"/>
    </cofactor>
</comment>
<dbReference type="InterPro" id="IPR016473">
    <property type="entry name" value="dCMP_deaminase"/>
</dbReference>
<dbReference type="PROSITE" id="PS51747">
    <property type="entry name" value="CYT_DCMP_DEAMINASES_2"/>
    <property type="match status" value="1"/>
</dbReference>
<evidence type="ECO:0000256" key="3">
    <source>
        <dbReference type="PIRSR" id="PIRSR006019-2"/>
    </source>
</evidence>
<dbReference type="SUPFAM" id="SSF53927">
    <property type="entry name" value="Cytidine deaminase-like"/>
    <property type="match status" value="1"/>
</dbReference>
<evidence type="ECO:0000313" key="5">
    <source>
        <dbReference type="EMBL" id="CAB4182140.1"/>
    </source>
</evidence>
<evidence type="ECO:0000256" key="2">
    <source>
        <dbReference type="PIRSR" id="PIRSR006019-1"/>
    </source>
</evidence>
<keyword evidence="1" id="KW-0378">Hydrolase</keyword>
<dbReference type="Pfam" id="PF00383">
    <property type="entry name" value="dCMP_cyt_deam_1"/>
    <property type="match status" value="1"/>
</dbReference>
<dbReference type="GO" id="GO:0004132">
    <property type="term" value="F:dCMP deaminase activity"/>
    <property type="evidence" value="ECO:0007669"/>
    <property type="project" value="InterPro"/>
</dbReference>
<evidence type="ECO:0000259" key="4">
    <source>
        <dbReference type="PROSITE" id="PS51747"/>
    </source>
</evidence>
<keyword evidence="3" id="KW-0862">Zinc</keyword>
<dbReference type="InterPro" id="IPR002125">
    <property type="entry name" value="CMP_dCMP_dom"/>
</dbReference>